<dbReference type="PROSITE" id="PS50297">
    <property type="entry name" value="ANK_REP_REGION"/>
    <property type="match status" value="1"/>
</dbReference>
<dbReference type="Pfam" id="PF12796">
    <property type="entry name" value="Ank_2"/>
    <property type="match status" value="1"/>
</dbReference>
<dbReference type="GO" id="GO:0000976">
    <property type="term" value="F:transcription cis-regulatory region binding"/>
    <property type="evidence" value="ECO:0007669"/>
    <property type="project" value="TreeGrafter"/>
</dbReference>
<dbReference type="InterPro" id="IPR036770">
    <property type="entry name" value="Ankyrin_rpt-contain_sf"/>
</dbReference>
<dbReference type="EMBL" id="ASPP01027190">
    <property type="protein sequence ID" value="ETO06380.1"/>
    <property type="molecule type" value="Genomic_DNA"/>
</dbReference>
<dbReference type="InterPro" id="IPR050663">
    <property type="entry name" value="Ankyrin-SOCS_Box"/>
</dbReference>
<sequence length="306" mass="35861">MCVRTFSDKNRSTVLFTACWYCQYEVAELLVRFGADVNHTNIKGNSAIHMSLEQNDLETVKLLILNNANISTNDLYALMDRVSTLTIEPDIVKCVSRAELKENDNIWYQHHVFGLVRAIVKEKQYNGFNSCRLQLQLLASTSPVFYRIRRSELETVPLLLWVSVLDECIKPILETQVKPLRDLITSKHTLLNKFKKWDAFWLDHYQSHDNCYDMKHKENYYLQDLKHVKMKQKSVTLQKINRLIKKHPHNAPSDDSNVAVKKDSVDKSQSNHCNTEHLCEYAKQHAHKFDVVMNTMIQTFQNRNYE</sequence>
<dbReference type="AlphaFoldDB" id="X6M0A5"/>
<dbReference type="PANTHER" id="PTHR24193:SF121">
    <property type="entry name" value="ADA2A-CONTAINING COMPLEX COMPONENT 3, ISOFORM D"/>
    <property type="match status" value="1"/>
</dbReference>
<name>X6M0A5_RETFI</name>
<evidence type="ECO:0000256" key="4">
    <source>
        <dbReference type="SAM" id="MobiDB-lite"/>
    </source>
</evidence>
<dbReference type="InterPro" id="IPR002110">
    <property type="entry name" value="Ankyrin_rpt"/>
</dbReference>
<feature type="repeat" description="ANK" evidence="3">
    <location>
        <begin position="43"/>
        <end position="75"/>
    </location>
</feature>
<dbReference type="SUPFAM" id="SSF48403">
    <property type="entry name" value="Ankyrin repeat"/>
    <property type="match status" value="1"/>
</dbReference>
<dbReference type="Proteomes" id="UP000023152">
    <property type="component" value="Unassembled WGS sequence"/>
</dbReference>
<dbReference type="OrthoDB" id="5314041at2759"/>
<keyword evidence="1" id="KW-0677">Repeat</keyword>
<comment type="caution">
    <text evidence="5">The sequence shown here is derived from an EMBL/GenBank/DDBJ whole genome shotgun (WGS) entry which is preliminary data.</text>
</comment>
<gene>
    <name evidence="5" type="ORF">RFI_31015</name>
</gene>
<proteinExistence type="predicted"/>
<reference evidence="5 6" key="1">
    <citation type="journal article" date="2013" name="Curr. Biol.">
        <title>The Genome of the Foraminiferan Reticulomyxa filosa.</title>
        <authorList>
            <person name="Glockner G."/>
            <person name="Hulsmann N."/>
            <person name="Schleicher M."/>
            <person name="Noegel A.A."/>
            <person name="Eichinger L."/>
            <person name="Gallinger C."/>
            <person name="Pawlowski J."/>
            <person name="Sierra R."/>
            <person name="Euteneuer U."/>
            <person name="Pillet L."/>
            <person name="Moustafa A."/>
            <person name="Platzer M."/>
            <person name="Groth M."/>
            <person name="Szafranski K."/>
            <person name="Schliwa M."/>
        </authorList>
    </citation>
    <scope>NUCLEOTIDE SEQUENCE [LARGE SCALE GENOMIC DNA]</scope>
</reference>
<dbReference type="GO" id="GO:0045944">
    <property type="term" value="P:positive regulation of transcription by RNA polymerase II"/>
    <property type="evidence" value="ECO:0007669"/>
    <property type="project" value="TreeGrafter"/>
</dbReference>
<organism evidence="5 6">
    <name type="scientific">Reticulomyxa filosa</name>
    <dbReference type="NCBI Taxonomy" id="46433"/>
    <lineage>
        <taxon>Eukaryota</taxon>
        <taxon>Sar</taxon>
        <taxon>Rhizaria</taxon>
        <taxon>Retaria</taxon>
        <taxon>Foraminifera</taxon>
        <taxon>Monothalamids</taxon>
        <taxon>Reticulomyxidae</taxon>
        <taxon>Reticulomyxa</taxon>
    </lineage>
</organism>
<protein>
    <submittedName>
        <fullName evidence="5">Ankyrin repeat protein</fullName>
    </submittedName>
</protein>
<dbReference type="PANTHER" id="PTHR24193">
    <property type="entry name" value="ANKYRIN REPEAT PROTEIN"/>
    <property type="match status" value="1"/>
</dbReference>
<evidence type="ECO:0000256" key="2">
    <source>
        <dbReference type="ARBA" id="ARBA00023043"/>
    </source>
</evidence>
<dbReference type="PROSITE" id="PS50088">
    <property type="entry name" value="ANK_REPEAT"/>
    <property type="match status" value="1"/>
</dbReference>
<accession>X6M0A5</accession>
<keyword evidence="6" id="KW-1185">Reference proteome</keyword>
<evidence type="ECO:0000256" key="1">
    <source>
        <dbReference type="ARBA" id="ARBA00022737"/>
    </source>
</evidence>
<feature type="region of interest" description="Disordered" evidence="4">
    <location>
        <begin position="246"/>
        <end position="269"/>
    </location>
</feature>
<dbReference type="SMART" id="SM00248">
    <property type="entry name" value="ANK"/>
    <property type="match status" value="2"/>
</dbReference>
<keyword evidence="2 3" id="KW-0040">ANK repeat</keyword>
<evidence type="ECO:0000313" key="6">
    <source>
        <dbReference type="Proteomes" id="UP000023152"/>
    </source>
</evidence>
<dbReference type="GO" id="GO:0005634">
    <property type="term" value="C:nucleus"/>
    <property type="evidence" value="ECO:0007669"/>
    <property type="project" value="TreeGrafter"/>
</dbReference>
<evidence type="ECO:0000256" key="3">
    <source>
        <dbReference type="PROSITE-ProRule" id="PRU00023"/>
    </source>
</evidence>
<evidence type="ECO:0000313" key="5">
    <source>
        <dbReference type="EMBL" id="ETO06380.1"/>
    </source>
</evidence>
<dbReference type="Gene3D" id="1.25.40.20">
    <property type="entry name" value="Ankyrin repeat-containing domain"/>
    <property type="match status" value="1"/>
</dbReference>